<comment type="caution">
    <text evidence="6">The sequence shown here is derived from an EMBL/GenBank/DDBJ whole genome shotgun (WGS) entry which is preliminary data.</text>
</comment>
<dbReference type="SUPFAM" id="SSF48452">
    <property type="entry name" value="TPR-like"/>
    <property type="match status" value="1"/>
</dbReference>
<dbReference type="SMART" id="SM00028">
    <property type="entry name" value="TPR"/>
    <property type="match status" value="4"/>
</dbReference>
<sequence length="331" mass="38256">MNQQEFEKIFEHLSPRRKEVLRGVLAGETDAVIAEKMGILEPSVRKFIERICQEFGLENEHSDGRRYKRSDLVALLARYKPELLSPEKTEKVANLPENLLLQSLPEIILIQHLENQLQLSDDEEKIQIAKSLNKIGDKEYRNGDFQRAVFFLKWAITFNPDFAEAHYNLGSAYEKLQDLSSACHHYEIAMKYTNRAADAAINNLARLSILEGDIATAVEMIKPILSRVQDSMVKASLYKNLGWAYFEQKLYKQAQEHLLMSLKLDRDRALTHCLLAKVQEAQGEKHLALKSWKNCLKHDPDQQQPKGQDQKLPELYIWKLEARRALDDKSE</sequence>
<accession>A0A8J7C085</accession>
<dbReference type="Pfam" id="PF00196">
    <property type="entry name" value="GerE"/>
    <property type="match status" value="1"/>
</dbReference>
<protein>
    <submittedName>
        <fullName evidence="6">Tetratricopeptide repeat protein</fullName>
    </submittedName>
</protein>
<dbReference type="Proteomes" id="UP000629098">
    <property type="component" value="Unassembled WGS sequence"/>
</dbReference>
<dbReference type="AlphaFoldDB" id="A0A8J7C085"/>
<keyword evidence="7" id="KW-1185">Reference proteome</keyword>
<dbReference type="Pfam" id="PF13414">
    <property type="entry name" value="TPR_11"/>
    <property type="match status" value="1"/>
</dbReference>
<reference evidence="6" key="1">
    <citation type="submission" date="2020-09" db="EMBL/GenBank/DDBJ databases">
        <title>Iningainema tapete sp. nov. (Scytonemataceae, Cyanobacteria) from greenhouses in central Florida (USA) produces two types of nodularin with biosynthetic potential for microcystin-LR and anabaenopeptins.</title>
        <authorList>
            <person name="Berthold D.E."/>
            <person name="Lefler F.W."/>
            <person name="Huang I.-S."/>
            <person name="Abdulla H."/>
            <person name="Zimba P.V."/>
            <person name="Laughinghouse H.D. IV."/>
        </authorList>
    </citation>
    <scope>NUCLEOTIDE SEQUENCE</scope>
    <source>
        <strain evidence="6">BLCCT55</strain>
    </source>
</reference>
<keyword evidence="2" id="KW-0328">Glycosyltransferase</keyword>
<keyword evidence="3" id="KW-0808">Transferase</keyword>
<dbReference type="RefSeq" id="WP_190836672.1">
    <property type="nucleotide sequence ID" value="NZ_CAWPPI010000110.1"/>
</dbReference>
<evidence type="ECO:0000256" key="3">
    <source>
        <dbReference type="ARBA" id="ARBA00022679"/>
    </source>
</evidence>
<feature type="repeat" description="TPR" evidence="4">
    <location>
        <begin position="129"/>
        <end position="162"/>
    </location>
</feature>
<dbReference type="InterPro" id="IPR000792">
    <property type="entry name" value="Tscrpt_reg_LuxR_C"/>
</dbReference>
<dbReference type="GO" id="GO:0016757">
    <property type="term" value="F:glycosyltransferase activity"/>
    <property type="evidence" value="ECO:0007669"/>
    <property type="project" value="UniProtKB-KW"/>
</dbReference>
<evidence type="ECO:0000256" key="4">
    <source>
        <dbReference type="PROSITE-ProRule" id="PRU00339"/>
    </source>
</evidence>
<evidence type="ECO:0000313" key="7">
    <source>
        <dbReference type="Proteomes" id="UP000629098"/>
    </source>
</evidence>
<dbReference type="Gene3D" id="1.10.10.10">
    <property type="entry name" value="Winged helix-like DNA-binding domain superfamily/Winged helix DNA-binding domain"/>
    <property type="match status" value="1"/>
</dbReference>
<feature type="repeat" description="TPR" evidence="4">
    <location>
        <begin position="235"/>
        <end position="268"/>
    </location>
</feature>
<comment type="pathway">
    <text evidence="1">Protein modification; protein glycosylation.</text>
</comment>
<evidence type="ECO:0000256" key="2">
    <source>
        <dbReference type="ARBA" id="ARBA00022676"/>
    </source>
</evidence>
<gene>
    <name evidence="6" type="ORF">ICL16_37330</name>
</gene>
<dbReference type="Gene3D" id="1.25.40.10">
    <property type="entry name" value="Tetratricopeptide repeat domain"/>
    <property type="match status" value="2"/>
</dbReference>
<dbReference type="GO" id="GO:0006355">
    <property type="term" value="P:regulation of DNA-templated transcription"/>
    <property type="evidence" value="ECO:0007669"/>
    <property type="project" value="InterPro"/>
</dbReference>
<dbReference type="PANTHER" id="PTHR44835">
    <property type="entry name" value="UDP-N-ACETYLGLUCOSAMINE--PEPTIDE N-ACETYLGLUCOSAMINYLTRANSFERASE SPINDLY-RELATED"/>
    <property type="match status" value="1"/>
</dbReference>
<keyword evidence="4" id="KW-0802">TPR repeat</keyword>
<dbReference type="Pfam" id="PF13181">
    <property type="entry name" value="TPR_8"/>
    <property type="match status" value="1"/>
</dbReference>
<dbReference type="PROSITE" id="PS50005">
    <property type="entry name" value="TPR"/>
    <property type="match status" value="3"/>
</dbReference>
<name>A0A8J7C085_9CYAN</name>
<dbReference type="GO" id="GO:0003677">
    <property type="term" value="F:DNA binding"/>
    <property type="evidence" value="ECO:0007669"/>
    <property type="project" value="InterPro"/>
</dbReference>
<dbReference type="InterPro" id="IPR036388">
    <property type="entry name" value="WH-like_DNA-bd_sf"/>
</dbReference>
<dbReference type="PANTHER" id="PTHR44835:SF1">
    <property type="entry name" value="PROTEIN O-GLCNAC TRANSFERASE"/>
    <property type="match status" value="1"/>
</dbReference>
<evidence type="ECO:0000256" key="1">
    <source>
        <dbReference type="ARBA" id="ARBA00004922"/>
    </source>
</evidence>
<evidence type="ECO:0000259" key="5">
    <source>
        <dbReference type="Pfam" id="PF00196"/>
    </source>
</evidence>
<dbReference type="InterPro" id="IPR016032">
    <property type="entry name" value="Sig_transdc_resp-reg_C-effctor"/>
</dbReference>
<organism evidence="6 7">
    <name type="scientific">Iningainema tapete BLCC-T55</name>
    <dbReference type="NCBI Taxonomy" id="2748662"/>
    <lineage>
        <taxon>Bacteria</taxon>
        <taxon>Bacillati</taxon>
        <taxon>Cyanobacteriota</taxon>
        <taxon>Cyanophyceae</taxon>
        <taxon>Nostocales</taxon>
        <taxon>Scytonemataceae</taxon>
        <taxon>Iningainema tapete</taxon>
    </lineage>
</organism>
<dbReference type="InterPro" id="IPR019734">
    <property type="entry name" value="TPR_rpt"/>
</dbReference>
<proteinExistence type="predicted"/>
<dbReference type="EMBL" id="JACXAE010000110">
    <property type="protein sequence ID" value="MBD2777558.1"/>
    <property type="molecule type" value="Genomic_DNA"/>
</dbReference>
<dbReference type="InterPro" id="IPR011990">
    <property type="entry name" value="TPR-like_helical_dom_sf"/>
</dbReference>
<dbReference type="SUPFAM" id="SSF46894">
    <property type="entry name" value="C-terminal effector domain of the bipartite response regulators"/>
    <property type="match status" value="1"/>
</dbReference>
<feature type="repeat" description="TPR" evidence="4">
    <location>
        <begin position="163"/>
        <end position="196"/>
    </location>
</feature>
<evidence type="ECO:0000313" key="6">
    <source>
        <dbReference type="EMBL" id="MBD2777558.1"/>
    </source>
</evidence>
<feature type="domain" description="HTH luxR-type" evidence="5">
    <location>
        <begin position="12"/>
        <end position="59"/>
    </location>
</feature>
<dbReference type="InterPro" id="IPR051939">
    <property type="entry name" value="Glycosyltr_41/O-GlcNAc_trsf"/>
</dbReference>